<reference evidence="2 3" key="1">
    <citation type="submission" date="2017-07" db="EMBL/GenBank/DDBJ databases">
        <authorList>
            <person name="Talla V."/>
            <person name="Backstrom N."/>
        </authorList>
    </citation>
    <scope>NUCLEOTIDE SEQUENCE [LARGE SCALE GENOMIC DNA]</scope>
</reference>
<dbReference type="EMBL" id="FZQP02002371">
    <property type="protein sequence ID" value="VVC95617.1"/>
    <property type="molecule type" value="Genomic_DNA"/>
</dbReference>
<sequence length="90" mass="10556">MHYLCGHVLAFLTLVYALHLGLTSVCRPYMMFGLVLMTHDCNDVYLDVFRIYDCCISSIDTRVAYQQLLADVYGFDFDYYCISINWLNQF</sequence>
<feature type="chain" id="PRO_5022981045" evidence="1">
    <location>
        <begin position="18"/>
        <end position="90"/>
    </location>
</feature>
<evidence type="ECO:0000313" key="2">
    <source>
        <dbReference type="EMBL" id="VVC95617.1"/>
    </source>
</evidence>
<feature type="signal peptide" evidence="1">
    <location>
        <begin position="1"/>
        <end position="17"/>
    </location>
</feature>
<evidence type="ECO:0000313" key="3">
    <source>
        <dbReference type="Proteomes" id="UP000324832"/>
    </source>
</evidence>
<keyword evidence="3" id="KW-1185">Reference proteome</keyword>
<organism evidence="2 3">
    <name type="scientific">Leptidea sinapis</name>
    <dbReference type="NCBI Taxonomy" id="189913"/>
    <lineage>
        <taxon>Eukaryota</taxon>
        <taxon>Metazoa</taxon>
        <taxon>Ecdysozoa</taxon>
        <taxon>Arthropoda</taxon>
        <taxon>Hexapoda</taxon>
        <taxon>Insecta</taxon>
        <taxon>Pterygota</taxon>
        <taxon>Neoptera</taxon>
        <taxon>Endopterygota</taxon>
        <taxon>Lepidoptera</taxon>
        <taxon>Glossata</taxon>
        <taxon>Ditrysia</taxon>
        <taxon>Papilionoidea</taxon>
        <taxon>Pieridae</taxon>
        <taxon>Dismorphiinae</taxon>
        <taxon>Leptidea</taxon>
    </lineage>
</organism>
<name>A0A5E4QBI8_9NEOP</name>
<keyword evidence="1" id="KW-0732">Signal</keyword>
<protein>
    <submittedName>
        <fullName evidence="2">Uncharacterized protein</fullName>
    </submittedName>
</protein>
<evidence type="ECO:0000256" key="1">
    <source>
        <dbReference type="SAM" id="SignalP"/>
    </source>
</evidence>
<dbReference type="Proteomes" id="UP000324832">
    <property type="component" value="Unassembled WGS sequence"/>
</dbReference>
<gene>
    <name evidence="2" type="ORF">LSINAPIS_LOCUS7288</name>
</gene>
<proteinExistence type="predicted"/>
<accession>A0A5E4QBI8</accession>
<dbReference type="AlphaFoldDB" id="A0A5E4QBI8"/>